<comment type="caution">
    <text evidence="2">The sequence shown here is derived from an EMBL/GenBank/DDBJ whole genome shotgun (WGS) entry which is preliminary data.</text>
</comment>
<organism evidence="2 3">
    <name type="scientific">Eiseniibacteriota bacterium</name>
    <dbReference type="NCBI Taxonomy" id="2212470"/>
    <lineage>
        <taxon>Bacteria</taxon>
        <taxon>Candidatus Eiseniibacteriota</taxon>
    </lineage>
</organism>
<protein>
    <recommendedName>
        <fullName evidence="4">Porin</fullName>
    </recommendedName>
</protein>
<gene>
    <name evidence="2" type="ORF">E6K78_04990</name>
</gene>
<dbReference type="SUPFAM" id="SSF56935">
    <property type="entry name" value="Porins"/>
    <property type="match status" value="1"/>
</dbReference>
<accession>A0A538TV00</accession>
<keyword evidence="1" id="KW-0732">Signal</keyword>
<dbReference type="AlphaFoldDB" id="A0A538TV00"/>
<proteinExistence type="predicted"/>
<name>A0A538TV00_UNCEI</name>
<feature type="signal peptide" evidence="1">
    <location>
        <begin position="1"/>
        <end position="20"/>
    </location>
</feature>
<dbReference type="EMBL" id="VBOY01000039">
    <property type="protein sequence ID" value="TMQ67457.1"/>
    <property type="molecule type" value="Genomic_DNA"/>
</dbReference>
<evidence type="ECO:0000313" key="3">
    <source>
        <dbReference type="Proteomes" id="UP000316609"/>
    </source>
</evidence>
<dbReference type="Gene3D" id="2.40.160.10">
    <property type="entry name" value="Porin"/>
    <property type="match status" value="1"/>
</dbReference>
<evidence type="ECO:0000313" key="2">
    <source>
        <dbReference type="EMBL" id="TMQ67457.1"/>
    </source>
</evidence>
<reference evidence="2 3" key="1">
    <citation type="journal article" date="2019" name="Nat. Microbiol.">
        <title>Mediterranean grassland soil C-N compound turnover is dependent on rainfall and depth, and is mediated by genomically divergent microorganisms.</title>
        <authorList>
            <person name="Diamond S."/>
            <person name="Andeer P.F."/>
            <person name="Li Z."/>
            <person name="Crits-Christoph A."/>
            <person name="Burstein D."/>
            <person name="Anantharaman K."/>
            <person name="Lane K.R."/>
            <person name="Thomas B.C."/>
            <person name="Pan C."/>
            <person name="Northen T.R."/>
            <person name="Banfield J.F."/>
        </authorList>
    </citation>
    <scope>NUCLEOTIDE SEQUENCE [LARGE SCALE GENOMIC DNA]</scope>
    <source>
        <strain evidence="2">WS_8</strain>
    </source>
</reference>
<dbReference type="InterPro" id="IPR023614">
    <property type="entry name" value="Porin_dom_sf"/>
</dbReference>
<evidence type="ECO:0008006" key="4">
    <source>
        <dbReference type="Google" id="ProtNLM"/>
    </source>
</evidence>
<dbReference type="Proteomes" id="UP000316609">
    <property type="component" value="Unassembled WGS sequence"/>
</dbReference>
<evidence type="ECO:0000256" key="1">
    <source>
        <dbReference type="SAM" id="SignalP"/>
    </source>
</evidence>
<sequence length="446" mass="48056">MKMALVSLLLVLGFAGPAFADDERIGELERKVEALTAEIENIQLGAVADTTARARTAGRFGLAPAASKVYGAGPGVSIGGYGEALYENFDRSREDDVPSGKLDRLDHLRQVVYLGYKFTDRLLFNSEIELEHGGVRDEALVEGRADPLTGEVQGSAELSGEVSLEFAYIDWLLRPGVGVRAGMMLLPLGLVNELHEPPIFLGARRPDVEQVIIPTTWSANGIGIHGRGRGLEYRLFLTEGLNARGFSASQGIREGRQNGSQSLATRGAVAARLDYVGFPGLTAGAAAFTGDSWQDFQPAGAEVTPRLTLFDLHSRLQWRGLTLSGLYAHGALTDVSDLSDALGLTGSDRLGKSFFGGYVEGAYDVAPLLAPAAEWGLAPYARLERYDTQEDVPGGAEDPANRRSVITAGVAFKPHPQVVLKTDRQWRHDEADTATDQWNVALGYLF</sequence>
<feature type="chain" id="PRO_5022032666" description="Porin" evidence="1">
    <location>
        <begin position="21"/>
        <end position="446"/>
    </location>
</feature>